<evidence type="ECO:0000313" key="2">
    <source>
        <dbReference type="EnsemblMetazoa" id="Aqu2.1.25103_001"/>
    </source>
</evidence>
<feature type="region of interest" description="Disordered" evidence="1">
    <location>
        <begin position="16"/>
        <end position="53"/>
    </location>
</feature>
<sequence>MDAQKDLDTSIKAEHVSGDSIDIDESGAVHPVLRAPTGDDYGADSDSPYPLPFDATAGTGGGHTVTDLVTGSESFNYETNSLFGTLVEDIIVFLDVHSKDQK</sequence>
<organism evidence="2">
    <name type="scientific">Amphimedon queenslandica</name>
    <name type="common">Sponge</name>
    <dbReference type="NCBI Taxonomy" id="400682"/>
    <lineage>
        <taxon>Eukaryota</taxon>
        <taxon>Metazoa</taxon>
        <taxon>Porifera</taxon>
        <taxon>Demospongiae</taxon>
        <taxon>Heteroscleromorpha</taxon>
        <taxon>Haplosclerida</taxon>
        <taxon>Niphatidae</taxon>
        <taxon>Amphimedon</taxon>
    </lineage>
</organism>
<protein>
    <submittedName>
        <fullName evidence="2">Uncharacterized protein</fullName>
    </submittedName>
</protein>
<reference evidence="2" key="1">
    <citation type="submission" date="2017-05" db="UniProtKB">
        <authorList>
            <consortium name="EnsemblMetazoa"/>
        </authorList>
    </citation>
    <scope>IDENTIFICATION</scope>
</reference>
<accession>A0A1X7UAX1</accession>
<name>A0A1X7UAX1_AMPQE</name>
<dbReference type="InParanoid" id="A0A1X7UAX1"/>
<dbReference type="EnsemblMetazoa" id="Aqu2.1.25103_001">
    <property type="protein sequence ID" value="Aqu2.1.25103_001"/>
    <property type="gene ID" value="Aqu2.1.25103"/>
</dbReference>
<evidence type="ECO:0000256" key="1">
    <source>
        <dbReference type="SAM" id="MobiDB-lite"/>
    </source>
</evidence>
<dbReference type="AlphaFoldDB" id="A0A1X7UAX1"/>
<proteinExistence type="predicted"/>